<accession>C5KR92</accession>
<evidence type="ECO:0000313" key="2">
    <source>
        <dbReference type="Proteomes" id="UP000007800"/>
    </source>
</evidence>
<dbReference type="AlphaFoldDB" id="C5KR92"/>
<sequence length="139" mass="14826">MKHSTANRHCGGRNVSNENKVKYKHAIKDTPDTAAAAGAVGHTLAEHTPADHYRKQHWGLHHKAAAAVAVWVGHRPVEHRQAERMHVGQAVHTLLAVVVVPLCNLTAGKVAVDKPAVDKEVAGKTAADRTVVDKAAAGR</sequence>
<gene>
    <name evidence="1" type="ORF">Pmar_PMAR019522</name>
</gene>
<dbReference type="RefSeq" id="XP_002781198.1">
    <property type="nucleotide sequence ID" value="XM_002781152.1"/>
</dbReference>
<dbReference type="InParanoid" id="C5KR92"/>
<protein>
    <submittedName>
        <fullName evidence="1">Uncharacterized protein</fullName>
    </submittedName>
</protein>
<organism evidence="2">
    <name type="scientific">Perkinsus marinus (strain ATCC 50983 / TXsc)</name>
    <dbReference type="NCBI Taxonomy" id="423536"/>
    <lineage>
        <taxon>Eukaryota</taxon>
        <taxon>Sar</taxon>
        <taxon>Alveolata</taxon>
        <taxon>Perkinsozoa</taxon>
        <taxon>Perkinsea</taxon>
        <taxon>Perkinsida</taxon>
        <taxon>Perkinsidae</taxon>
        <taxon>Perkinsus</taxon>
    </lineage>
</organism>
<evidence type="ECO:0000313" key="1">
    <source>
        <dbReference type="EMBL" id="EER12993.1"/>
    </source>
</evidence>
<keyword evidence="2" id="KW-1185">Reference proteome</keyword>
<dbReference type="EMBL" id="GG675767">
    <property type="protein sequence ID" value="EER12993.1"/>
    <property type="molecule type" value="Genomic_DNA"/>
</dbReference>
<proteinExistence type="predicted"/>
<reference evidence="1 2" key="1">
    <citation type="submission" date="2008-07" db="EMBL/GenBank/DDBJ databases">
        <authorList>
            <person name="El-Sayed N."/>
            <person name="Caler E."/>
            <person name="Inman J."/>
            <person name="Amedeo P."/>
            <person name="Hass B."/>
            <person name="Wortman J."/>
        </authorList>
    </citation>
    <scope>NUCLEOTIDE SEQUENCE [LARGE SCALE GENOMIC DNA]</scope>
    <source>
        <strain evidence="2">ATCC 50983 / TXsc</strain>
    </source>
</reference>
<name>C5KR92_PERM5</name>
<dbReference type="Proteomes" id="UP000007800">
    <property type="component" value="Unassembled WGS sequence"/>
</dbReference>
<dbReference type="GeneID" id="9056270"/>